<name>A0AAJ7JF62_9HYME</name>
<dbReference type="PANTHER" id="PTHR21588:SF18">
    <property type="entry name" value="MICOS COMPLEX SUBUNIT MIC19"/>
    <property type="match status" value="1"/>
</dbReference>
<dbReference type="RefSeq" id="XP_017892084.1">
    <property type="nucleotide sequence ID" value="XM_018036595.2"/>
</dbReference>
<proteinExistence type="predicted"/>
<keyword evidence="2" id="KW-1185">Reference proteome</keyword>
<dbReference type="PANTHER" id="PTHR21588">
    <property type="entry name" value="COILED-COIL-HELIX-COILED-COIL-HELIX DOMAIN CONTAINING 6"/>
    <property type="match status" value="1"/>
</dbReference>
<evidence type="ECO:0000313" key="3">
    <source>
        <dbReference type="RefSeq" id="XP_017892083.1"/>
    </source>
</evidence>
<accession>A0AAJ7JF62</accession>
<gene>
    <name evidence="3 4 5 6 7" type="primary">LOC108632183</name>
</gene>
<dbReference type="GeneID" id="108632183"/>
<organism evidence="2 6">
    <name type="scientific">Ceratina calcarata</name>
    <dbReference type="NCBI Taxonomy" id="156304"/>
    <lineage>
        <taxon>Eukaryota</taxon>
        <taxon>Metazoa</taxon>
        <taxon>Ecdysozoa</taxon>
        <taxon>Arthropoda</taxon>
        <taxon>Hexapoda</taxon>
        <taxon>Insecta</taxon>
        <taxon>Pterygota</taxon>
        <taxon>Neoptera</taxon>
        <taxon>Endopterygota</taxon>
        <taxon>Hymenoptera</taxon>
        <taxon>Apocrita</taxon>
        <taxon>Aculeata</taxon>
        <taxon>Apoidea</taxon>
        <taxon>Anthophila</taxon>
        <taxon>Apidae</taxon>
        <taxon>Ceratina</taxon>
        <taxon>Zadontomerus</taxon>
    </lineage>
</organism>
<protein>
    <submittedName>
        <fullName evidence="3 4">MICOS complex subunit Mic19</fullName>
    </submittedName>
</protein>
<evidence type="ECO:0000256" key="1">
    <source>
        <dbReference type="SAM" id="MobiDB-lite"/>
    </source>
</evidence>
<reference evidence="3 4" key="1">
    <citation type="submission" date="2025-04" db="UniProtKB">
        <authorList>
            <consortium name="RefSeq"/>
        </authorList>
    </citation>
    <scope>IDENTIFICATION</scope>
    <source>
        <tissue evidence="3 4">Whole body</tissue>
    </source>
</reference>
<evidence type="ECO:0000313" key="2">
    <source>
        <dbReference type="Proteomes" id="UP000694925"/>
    </source>
</evidence>
<feature type="region of interest" description="Disordered" evidence="1">
    <location>
        <begin position="36"/>
        <end position="69"/>
    </location>
</feature>
<dbReference type="RefSeq" id="XP_017892085.1">
    <property type="nucleotide sequence ID" value="XM_018036596.2"/>
</dbReference>
<dbReference type="RefSeq" id="XP_017892083.1">
    <property type="nucleotide sequence ID" value="XM_018036594.2"/>
</dbReference>
<dbReference type="CTD" id="54927"/>
<dbReference type="InterPro" id="IPR052632">
    <property type="entry name" value="MICOS_subunit_Mic19"/>
</dbReference>
<dbReference type="Proteomes" id="UP000694925">
    <property type="component" value="Unplaced"/>
</dbReference>
<dbReference type="KEGG" id="ccal:108632183"/>
<evidence type="ECO:0000313" key="7">
    <source>
        <dbReference type="RefSeq" id="XP_026675169.1"/>
    </source>
</evidence>
<evidence type="ECO:0000313" key="6">
    <source>
        <dbReference type="RefSeq" id="XP_017892086.1"/>
    </source>
</evidence>
<dbReference type="GO" id="GO:0007007">
    <property type="term" value="P:inner mitochondrial membrane organization"/>
    <property type="evidence" value="ECO:0007669"/>
    <property type="project" value="TreeGrafter"/>
</dbReference>
<sequence length="191" mass="21417">MGSGQSARKITINNEEIGVIGISESVVDRLVQKVNESPATSKVRSSTLTESPSTTAVSPQFYQSGDTPVNSESVTCQHLTMSALKMQQQKEQELRNLDNYWRQRLWNLEQTHAKLNDILKTEYQKATEEIYINAKKGISIEDAVQPCKGTSDKVLACYQENPKEILKCSSLVDEFSNCVDKRRAQVIAEQC</sequence>
<dbReference type="RefSeq" id="XP_026675169.1">
    <property type="nucleotide sequence ID" value="XM_026819368.1"/>
</dbReference>
<evidence type="ECO:0000313" key="4">
    <source>
        <dbReference type="RefSeq" id="XP_017892084.1"/>
    </source>
</evidence>
<evidence type="ECO:0000313" key="5">
    <source>
        <dbReference type="RefSeq" id="XP_017892085.1"/>
    </source>
</evidence>
<dbReference type="AlphaFoldDB" id="A0AAJ7JF62"/>
<dbReference type="RefSeq" id="XP_017892086.1">
    <property type="nucleotide sequence ID" value="XM_018036597.2"/>
</dbReference>
<dbReference type="GO" id="GO:0061617">
    <property type="term" value="C:MICOS complex"/>
    <property type="evidence" value="ECO:0007669"/>
    <property type="project" value="TreeGrafter"/>
</dbReference>